<keyword evidence="2" id="KW-0560">Oxidoreductase</keyword>
<accession>A0ABX2G7T0</accession>
<keyword evidence="3" id="KW-1185">Reference proteome</keyword>
<evidence type="ECO:0000313" key="2">
    <source>
        <dbReference type="EMBL" id="NRT57425.1"/>
    </source>
</evidence>
<dbReference type="Gene3D" id="3.30.70.100">
    <property type="match status" value="1"/>
</dbReference>
<dbReference type="Pfam" id="PF03992">
    <property type="entry name" value="ABM"/>
    <property type="match status" value="1"/>
</dbReference>
<dbReference type="SUPFAM" id="SSF54909">
    <property type="entry name" value="Dimeric alpha+beta barrel"/>
    <property type="match status" value="1"/>
</dbReference>
<evidence type="ECO:0000259" key="1">
    <source>
        <dbReference type="Pfam" id="PF03992"/>
    </source>
</evidence>
<evidence type="ECO:0000313" key="3">
    <source>
        <dbReference type="Proteomes" id="UP001516061"/>
    </source>
</evidence>
<sequence length="98" mass="10869">MYTRMITVPVAKDQIDEVVRIWRDEAIPAARLQPGFVEARLLIDRQTARGVSMLTWQSAAHANATGPGSEYLQQVFARFAAYFTGPPLVEHLEVAAQG</sequence>
<dbReference type="RefSeq" id="WP_173806393.1">
    <property type="nucleotide sequence ID" value="NZ_JABSNM010000015.1"/>
</dbReference>
<dbReference type="GO" id="GO:0004497">
    <property type="term" value="F:monooxygenase activity"/>
    <property type="evidence" value="ECO:0007669"/>
    <property type="project" value="UniProtKB-KW"/>
</dbReference>
<feature type="domain" description="ABM" evidence="1">
    <location>
        <begin position="1"/>
        <end position="64"/>
    </location>
</feature>
<dbReference type="InterPro" id="IPR011008">
    <property type="entry name" value="Dimeric_a/b-barrel"/>
</dbReference>
<comment type="caution">
    <text evidence="2">The sequence shown here is derived from an EMBL/GenBank/DDBJ whole genome shotgun (WGS) entry which is preliminary data.</text>
</comment>
<reference evidence="2 3" key="1">
    <citation type="submission" date="2020-05" db="EMBL/GenBank/DDBJ databases">
        <title>Genomic Encyclopedia of Type Strains, Phase IV (KMG-V): Genome sequencing to study the core and pangenomes of soil and plant-associated prokaryotes.</title>
        <authorList>
            <person name="Whitman W."/>
        </authorList>
    </citation>
    <scope>NUCLEOTIDE SEQUENCE [LARGE SCALE GENOMIC DNA]</scope>
    <source>
        <strain evidence="2 3">C29</strain>
    </source>
</reference>
<keyword evidence="2" id="KW-0503">Monooxygenase</keyword>
<proteinExistence type="predicted"/>
<protein>
    <submittedName>
        <fullName evidence="2">Heme-degrading monooxygenase HmoA</fullName>
    </submittedName>
</protein>
<name>A0ABX2G7T0_9BURK</name>
<dbReference type="InterPro" id="IPR007138">
    <property type="entry name" value="ABM_dom"/>
</dbReference>
<dbReference type="Proteomes" id="UP001516061">
    <property type="component" value="Unassembled WGS sequence"/>
</dbReference>
<dbReference type="EMBL" id="JABSNM010000015">
    <property type="protein sequence ID" value="NRT57425.1"/>
    <property type="molecule type" value="Genomic_DNA"/>
</dbReference>
<gene>
    <name evidence="2" type="ORF">HNQ01_003180</name>
</gene>
<organism evidence="2 3">
    <name type="scientific">Sphaerotilus uruguayifluvii</name>
    <dbReference type="NCBI Taxonomy" id="2735897"/>
    <lineage>
        <taxon>Bacteria</taxon>
        <taxon>Pseudomonadati</taxon>
        <taxon>Pseudomonadota</taxon>
        <taxon>Betaproteobacteria</taxon>
        <taxon>Burkholderiales</taxon>
        <taxon>Sphaerotilaceae</taxon>
        <taxon>Sphaerotilus</taxon>
    </lineage>
</organism>